<dbReference type="InterPro" id="IPR025662">
    <property type="entry name" value="Sigma_54_int_dom_ATP-bd_1"/>
</dbReference>
<dbReference type="PROSITE" id="PS50110">
    <property type="entry name" value="RESPONSE_REGULATORY"/>
    <property type="match status" value="1"/>
</dbReference>
<dbReference type="InterPro" id="IPR058031">
    <property type="entry name" value="AAA_lid_NorR"/>
</dbReference>
<evidence type="ECO:0000259" key="8">
    <source>
        <dbReference type="PROSITE" id="PS50110"/>
    </source>
</evidence>
<reference evidence="9" key="1">
    <citation type="journal article" date="2021" name="Arch. Microbiol.">
        <title>Methyloradius palustris gen. nov., sp. nov., a methanol-oxidizing bacterium isolated from snow.</title>
        <authorList>
            <person name="Miyadera T."/>
            <person name="Kojima H."/>
            <person name="Fukui M."/>
        </authorList>
    </citation>
    <scope>NUCLEOTIDE SEQUENCE</scope>
    <source>
        <strain evidence="9">Zm11</strain>
    </source>
</reference>
<keyword evidence="4" id="KW-0238">DNA-binding</keyword>
<feature type="domain" description="Response regulatory" evidence="8">
    <location>
        <begin position="8"/>
        <end position="128"/>
    </location>
</feature>
<dbReference type="CDD" id="cd17535">
    <property type="entry name" value="REC_NarL-like"/>
    <property type="match status" value="1"/>
</dbReference>
<dbReference type="PANTHER" id="PTHR32071">
    <property type="entry name" value="TRANSCRIPTIONAL REGULATORY PROTEIN"/>
    <property type="match status" value="1"/>
</dbReference>
<feature type="domain" description="Sigma-54 factor interaction" evidence="7">
    <location>
        <begin position="147"/>
        <end position="376"/>
    </location>
</feature>
<dbReference type="Pfam" id="PF00072">
    <property type="entry name" value="Response_reg"/>
    <property type="match status" value="1"/>
</dbReference>
<keyword evidence="1" id="KW-0547">Nucleotide-binding</keyword>
<dbReference type="GO" id="GO:0006355">
    <property type="term" value="P:regulation of DNA-templated transcription"/>
    <property type="evidence" value="ECO:0007669"/>
    <property type="project" value="InterPro"/>
</dbReference>
<dbReference type="GO" id="GO:0005524">
    <property type="term" value="F:ATP binding"/>
    <property type="evidence" value="ECO:0007669"/>
    <property type="project" value="UniProtKB-KW"/>
</dbReference>
<organism evidence="9 10">
    <name type="scientific">Methyloradius palustris</name>
    <dbReference type="NCBI Taxonomy" id="2778876"/>
    <lineage>
        <taxon>Bacteria</taxon>
        <taxon>Pseudomonadati</taxon>
        <taxon>Pseudomonadota</taxon>
        <taxon>Betaproteobacteria</taxon>
        <taxon>Nitrosomonadales</taxon>
        <taxon>Methylophilaceae</taxon>
        <taxon>Methyloradius</taxon>
    </lineage>
</organism>
<keyword evidence="5" id="KW-0804">Transcription</keyword>
<keyword evidence="6" id="KW-0597">Phosphoprotein</keyword>
<dbReference type="InterPro" id="IPR003593">
    <property type="entry name" value="AAA+_ATPase"/>
</dbReference>
<dbReference type="PROSITE" id="PS00688">
    <property type="entry name" value="SIGMA54_INTERACT_3"/>
    <property type="match status" value="1"/>
</dbReference>
<gene>
    <name evidence="9" type="ORF">ZMTM_00920</name>
</gene>
<feature type="modified residue" description="4-aspartylphosphate" evidence="6">
    <location>
        <position position="58"/>
    </location>
</feature>
<evidence type="ECO:0000256" key="6">
    <source>
        <dbReference type="PROSITE-ProRule" id="PRU00169"/>
    </source>
</evidence>
<dbReference type="CDD" id="cd00009">
    <property type="entry name" value="AAA"/>
    <property type="match status" value="1"/>
</dbReference>
<evidence type="ECO:0000256" key="4">
    <source>
        <dbReference type="ARBA" id="ARBA00023125"/>
    </source>
</evidence>
<proteinExistence type="predicted"/>
<dbReference type="InterPro" id="IPR025944">
    <property type="entry name" value="Sigma_54_int_dom_CS"/>
</dbReference>
<dbReference type="GO" id="GO:0000160">
    <property type="term" value="P:phosphorelay signal transduction system"/>
    <property type="evidence" value="ECO:0007669"/>
    <property type="project" value="InterPro"/>
</dbReference>
<dbReference type="Gene3D" id="3.40.50.2300">
    <property type="match status" value="1"/>
</dbReference>
<evidence type="ECO:0000313" key="10">
    <source>
        <dbReference type="Proteomes" id="UP000826722"/>
    </source>
</evidence>
<evidence type="ECO:0000256" key="5">
    <source>
        <dbReference type="ARBA" id="ARBA00023163"/>
    </source>
</evidence>
<dbReference type="PRINTS" id="PR01590">
    <property type="entry name" value="HTHFIS"/>
</dbReference>
<dbReference type="InterPro" id="IPR002197">
    <property type="entry name" value="HTH_Fis"/>
</dbReference>
<dbReference type="PANTHER" id="PTHR32071:SF117">
    <property type="entry name" value="PTS-DEPENDENT DIHYDROXYACETONE KINASE OPERON REGULATORY PROTEIN-RELATED"/>
    <property type="match status" value="1"/>
</dbReference>
<dbReference type="InterPro" id="IPR027417">
    <property type="entry name" value="P-loop_NTPase"/>
</dbReference>
<keyword evidence="10" id="KW-1185">Reference proteome</keyword>
<dbReference type="InterPro" id="IPR009057">
    <property type="entry name" value="Homeodomain-like_sf"/>
</dbReference>
<dbReference type="KEGG" id="mpau:ZMTM_00920"/>
<dbReference type="InterPro" id="IPR001789">
    <property type="entry name" value="Sig_transdc_resp-reg_receiver"/>
</dbReference>
<dbReference type="Pfam" id="PF00158">
    <property type="entry name" value="Sigma54_activat"/>
    <property type="match status" value="1"/>
</dbReference>
<dbReference type="EMBL" id="AP024110">
    <property type="protein sequence ID" value="BCM23833.1"/>
    <property type="molecule type" value="Genomic_DNA"/>
</dbReference>
<protein>
    <submittedName>
        <fullName evidence="9">Sigma-54-dependent Fis family transcriptional regulator</fullName>
    </submittedName>
</protein>
<dbReference type="InterPro" id="IPR011006">
    <property type="entry name" value="CheY-like_superfamily"/>
</dbReference>
<dbReference type="FunFam" id="3.40.50.300:FF:000006">
    <property type="entry name" value="DNA-binding transcriptional regulator NtrC"/>
    <property type="match status" value="1"/>
</dbReference>
<dbReference type="Pfam" id="PF02954">
    <property type="entry name" value="HTH_8"/>
    <property type="match status" value="1"/>
</dbReference>
<dbReference type="SUPFAM" id="SSF52172">
    <property type="entry name" value="CheY-like"/>
    <property type="match status" value="1"/>
</dbReference>
<dbReference type="GO" id="GO:0043565">
    <property type="term" value="F:sequence-specific DNA binding"/>
    <property type="evidence" value="ECO:0007669"/>
    <property type="project" value="InterPro"/>
</dbReference>
<sequence>MASAQLPVLMIIDDDPLITETLHFVLSKSFDVYVAESRTQAKSVLRQLDQPPSLALVDLGLPPVPHKPDEGFKVIGELLAHSPTMKILVLSGQNEDVNVKHALALGAVDFIAKPCDVERLQGILQNALKLQDAELEEVSNPTENYGLLGESQPMQALRKQISQFADAPFPVLIEGESGSGKELIASSLHRMSQRSKQPYLSVNCAAISPMLAESILFGHGKGAFTGAANSHTGYFEDAGEGTLFLDEIGELPLELQAKLLRVLENGEYQRIGETQTRKSKARIVAATNRDLREEVRLGKFRIDLYHRLSVFTIDVPALRTLEQDRYLLLEHFSQFYARETGQKPFTLDPKAKQRWLVYHFPGNVRELRNITIRLTAKYPGQLVNEQQLSSELDLMEIAESNEALNMADDNALSNHAHRHLQTEANINLDQVLKAWEKAYVNAALKVTHGNLSQAAKLLGINRTTLYSRIQIQEEYKE</sequence>
<accession>A0A8D5JZL4</accession>
<keyword evidence="2" id="KW-0067">ATP-binding</keyword>
<evidence type="ECO:0000313" key="9">
    <source>
        <dbReference type="EMBL" id="BCM23833.1"/>
    </source>
</evidence>
<keyword evidence="3" id="KW-0805">Transcription regulation</keyword>
<dbReference type="Gene3D" id="1.10.10.60">
    <property type="entry name" value="Homeodomain-like"/>
    <property type="match status" value="1"/>
</dbReference>
<evidence type="ECO:0000256" key="1">
    <source>
        <dbReference type="ARBA" id="ARBA00022741"/>
    </source>
</evidence>
<dbReference type="AlphaFoldDB" id="A0A8D5JZL4"/>
<dbReference type="SUPFAM" id="SSF46689">
    <property type="entry name" value="Homeodomain-like"/>
    <property type="match status" value="1"/>
</dbReference>
<evidence type="ECO:0000259" key="7">
    <source>
        <dbReference type="PROSITE" id="PS50045"/>
    </source>
</evidence>
<dbReference type="Gene3D" id="1.10.8.60">
    <property type="match status" value="1"/>
</dbReference>
<dbReference type="RefSeq" id="WP_221764412.1">
    <property type="nucleotide sequence ID" value="NZ_AP024110.1"/>
</dbReference>
<name>A0A8D5JZL4_9PROT</name>
<dbReference type="Pfam" id="PF25601">
    <property type="entry name" value="AAA_lid_14"/>
    <property type="match status" value="1"/>
</dbReference>
<dbReference type="SMART" id="SM00448">
    <property type="entry name" value="REC"/>
    <property type="match status" value="1"/>
</dbReference>
<dbReference type="Proteomes" id="UP000826722">
    <property type="component" value="Chromosome"/>
</dbReference>
<dbReference type="PROSITE" id="PS50045">
    <property type="entry name" value="SIGMA54_INTERACT_4"/>
    <property type="match status" value="1"/>
</dbReference>
<dbReference type="Gene3D" id="3.40.50.300">
    <property type="entry name" value="P-loop containing nucleotide triphosphate hydrolases"/>
    <property type="match status" value="1"/>
</dbReference>
<dbReference type="PROSITE" id="PS00675">
    <property type="entry name" value="SIGMA54_INTERACT_1"/>
    <property type="match status" value="1"/>
</dbReference>
<evidence type="ECO:0000256" key="2">
    <source>
        <dbReference type="ARBA" id="ARBA00022840"/>
    </source>
</evidence>
<dbReference type="SMART" id="SM00382">
    <property type="entry name" value="AAA"/>
    <property type="match status" value="1"/>
</dbReference>
<dbReference type="InterPro" id="IPR002078">
    <property type="entry name" value="Sigma_54_int"/>
</dbReference>
<dbReference type="SUPFAM" id="SSF52540">
    <property type="entry name" value="P-loop containing nucleoside triphosphate hydrolases"/>
    <property type="match status" value="1"/>
</dbReference>
<dbReference type="InterPro" id="IPR058245">
    <property type="entry name" value="NreC/VraR/RcsB-like_REC"/>
</dbReference>
<evidence type="ECO:0000256" key="3">
    <source>
        <dbReference type="ARBA" id="ARBA00023015"/>
    </source>
</evidence>